<evidence type="ECO:0000256" key="14">
    <source>
        <dbReference type="ARBA" id="ARBA00023098"/>
    </source>
</evidence>
<evidence type="ECO:0000256" key="16">
    <source>
        <dbReference type="ARBA" id="ARBA00023209"/>
    </source>
</evidence>
<keyword evidence="9" id="KW-0444">Lipid biosynthesis</keyword>
<evidence type="ECO:0000256" key="19">
    <source>
        <dbReference type="SAM" id="Phobius"/>
    </source>
</evidence>
<dbReference type="PANTHER" id="PTHR46382">
    <property type="entry name" value="PHOSPHATIDATE CYTIDYLYLTRANSFERASE"/>
    <property type="match status" value="1"/>
</dbReference>
<feature type="transmembrane region" description="Helical" evidence="19">
    <location>
        <begin position="96"/>
        <end position="117"/>
    </location>
</feature>
<evidence type="ECO:0000313" key="21">
    <source>
        <dbReference type="Proteomes" id="UP000317638"/>
    </source>
</evidence>
<evidence type="ECO:0000256" key="9">
    <source>
        <dbReference type="ARBA" id="ARBA00022516"/>
    </source>
</evidence>
<evidence type="ECO:0000256" key="7">
    <source>
        <dbReference type="ARBA" id="ARBA00019373"/>
    </source>
</evidence>
<dbReference type="InterPro" id="IPR000374">
    <property type="entry name" value="PC_trans"/>
</dbReference>
<evidence type="ECO:0000256" key="13">
    <source>
        <dbReference type="ARBA" id="ARBA00022989"/>
    </source>
</evidence>
<evidence type="ECO:0000256" key="12">
    <source>
        <dbReference type="ARBA" id="ARBA00022695"/>
    </source>
</evidence>
<feature type="transmembrane region" description="Helical" evidence="19">
    <location>
        <begin position="196"/>
        <end position="215"/>
    </location>
</feature>
<dbReference type="Proteomes" id="UP000317638">
    <property type="component" value="Unassembled WGS sequence"/>
</dbReference>
<organism evidence="20 21">
    <name type="scientific">Tessaracoccus rhinocerotis</name>
    <dbReference type="NCBI Taxonomy" id="1689449"/>
    <lineage>
        <taxon>Bacteria</taxon>
        <taxon>Bacillati</taxon>
        <taxon>Actinomycetota</taxon>
        <taxon>Actinomycetes</taxon>
        <taxon>Propionibacteriales</taxon>
        <taxon>Propionibacteriaceae</taxon>
        <taxon>Tessaracoccus</taxon>
    </lineage>
</organism>
<keyword evidence="21" id="KW-1185">Reference proteome</keyword>
<proteinExistence type="inferred from homology"/>
<evidence type="ECO:0000256" key="1">
    <source>
        <dbReference type="ARBA" id="ARBA00001698"/>
    </source>
</evidence>
<dbReference type="GO" id="GO:0005886">
    <property type="term" value="C:plasma membrane"/>
    <property type="evidence" value="ECO:0007669"/>
    <property type="project" value="UniProtKB-SubCell"/>
</dbReference>
<dbReference type="OrthoDB" id="9799199at2"/>
<keyword evidence="12 18" id="KW-0548">Nucleotidyltransferase</keyword>
<dbReference type="EC" id="2.7.7.41" evidence="6 18"/>
<comment type="similarity">
    <text evidence="5 18">Belongs to the CDS family.</text>
</comment>
<keyword evidence="8" id="KW-1003">Cell membrane</keyword>
<feature type="transmembrane region" description="Helical" evidence="19">
    <location>
        <begin position="221"/>
        <end position="244"/>
    </location>
</feature>
<evidence type="ECO:0000256" key="2">
    <source>
        <dbReference type="ARBA" id="ARBA00004651"/>
    </source>
</evidence>
<comment type="pathway">
    <text evidence="4">Lipid metabolism.</text>
</comment>
<dbReference type="AlphaFoldDB" id="A0A553K2R1"/>
<keyword evidence="16" id="KW-0594">Phospholipid biosynthesis</keyword>
<keyword evidence="13 19" id="KW-1133">Transmembrane helix</keyword>
<accession>A0A553K2R1</accession>
<name>A0A553K2R1_9ACTN</name>
<comment type="subcellular location">
    <subcellularLocation>
        <location evidence="2">Cell membrane</location>
        <topology evidence="2">Multi-pass membrane protein</topology>
    </subcellularLocation>
</comment>
<feature type="transmembrane region" description="Helical" evidence="19">
    <location>
        <begin position="155"/>
        <end position="175"/>
    </location>
</feature>
<reference evidence="20 21" key="1">
    <citation type="submission" date="2019-07" db="EMBL/GenBank/DDBJ databases">
        <authorList>
            <person name="Zhou L.-Y."/>
        </authorList>
    </citation>
    <scope>NUCLEOTIDE SEQUENCE [LARGE SCALE GENOMIC DNA]</scope>
    <source>
        <strain evidence="20 21">YIM 101269</strain>
    </source>
</reference>
<keyword evidence="15 19" id="KW-0472">Membrane</keyword>
<dbReference type="PROSITE" id="PS01315">
    <property type="entry name" value="CDS"/>
    <property type="match status" value="1"/>
</dbReference>
<evidence type="ECO:0000256" key="17">
    <source>
        <dbReference type="ARBA" id="ARBA00023264"/>
    </source>
</evidence>
<comment type="pathway">
    <text evidence="3 18">Phospholipid metabolism; CDP-diacylglycerol biosynthesis; CDP-diacylglycerol from sn-glycerol 3-phosphate: step 3/3.</text>
</comment>
<evidence type="ECO:0000256" key="6">
    <source>
        <dbReference type="ARBA" id="ARBA00012487"/>
    </source>
</evidence>
<feature type="transmembrane region" description="Helical" evidence="19">
    <location>
        <begin position="70"/>
        <end position="90"/>
    </location>
</feature>
<evidence type="ECO:0000256" key="8">
    <source>
        <dbReference type="ARBA" id="ARBA00022475"/>
    </source>
</evidence>
<keyword evidence="11 18" id="KW-0812">Transmembrane</keyword>
<dbReference type="UniPathway" id="UPA00557">
    <property type="reaction ID" value="UER00614"/>
</dbReference>
<comment type="catalytic activity">
    <reaction evidence="1 18">
        <text>a 1,2-diacyl-sn-glycero-3-phosphate + CTP + H(+) = a CDP-1,2-diacyl-sn-glycerol + diphosphate</text>
        <dbReference type="Rhea" id="RHEA:16229"/>
        <dbReference type="ChEBI" id="CHEBI:15378"/>
        <dbReference type="ChEBI" id="CHEBI:33019"/>
        <dbReference type="ChEBI" id="CHEBI:37563"/>
        <dbReference type="ChEBI" id="CHEBI:58332"/>
        <dbReference type="ChEBI" id="CHEBI:58608"/>
        <dbReference type="EC" id="2.7.7.41"/>
    </reaction>
</comment>
<dbReference type="EMBL" id="VKKG01000002">
    <property type="protein sequence ID" value="TRY18968.1"/>
    <property type="molecule type" value="Genomic_DNA"/>
</dbReference>
<dbReference type="RefSeq" id="WP_143937860.1">
    <property type="nucleotide sequence ID" value="NZ_VKKG01000002.1"/>
</dbReference>
<keyword evidence="17" id="KW-1208">Phospholipid metabolism</keyword>
<keyword evidence="14" id="KW-0443">Lipid metabolism</keyword>
<gene>
    <name evidence="20" type="ORF">FOJ82_07660</name>
</gene>
<dbReference type="Pfam" id="PF01148">
    <property type="entry name" value="CTP_transf_1"/>
    <property type="match status" value="1"/>
</dbReference>
<comment type="caution">
    <text evidence="20">The sequence shown here is derived from an EMBL/GenBank/DDBJ whole genome shotgun (WGS) entry which is preliminary data.</text>
</comment>
<evidence type="ECO:0000256" key="3">
    <source>
        <dbReference type="ARBA" id="ARBA00005119"/>
    </source>
</evidence>
<protein>
    <recommendedName>
        <fullName evidence="7 18">Phosphatidate cytidylyltransferase</fullName>
        <ecNumber evidence="6 18">2.7.7.41</ecNumber>
    </recommendedName>
</protein>
<feature type="transmembrane region" description="Helical" evidence="19">
    <location>
        <begin position="129"/>
        <end position="149"/>
    </location>
</feature>
<feature type="transmembrane region" description="Helical" evidence="19">
    <location>
        <begin position="21"/>
        <end position="39"/>
    </location>
</feature>
<dbReference type="PANTHER" id="PTHR46382:SF1">
    <property type="entry name" value="PHOSPHATIDATE CYTIDYLYLTRANSFERASE"/>
    <property type="match status" value="1"/>
</dbReference>
<keyword evidence="10 18" id="KW-0808">Transferase</keyword>
<evidence type="ECO:0000256" key="10">
    <source>
        <dbReference type="ARBA" id="ARBA00022679"/>
    </source>
</evidence>
<dbReference type="GO" id="GO:0016024">
    <property type="term" value="P:CDP-diacylglycerol biosynthetic process"/>
    <property type="evidence" value="ECO:0007669"/>
    <property type="project" value="UniProtKB-UniPathway"/>
</dbReference>
<sequence length="287" mass="29442">MPTTVASEPASTPRGGRNLPAAIGVGLGLIVALVVGLVWVHWFFVLLTAAALCLGAVEVHMALERKGMHAAIVPIVVGTAVSIIGGWAVARFDLMAPSNFIVACLGATLLASFTARLRGGSEGFLRDAAASALIIAYIPLLGVFVSLLMGEQDGAFRILVIVLCVTAADTGAYTFGSIFGKHKLAPQISPSKTWEGVIGGVATAAGIGVAAVLLFLDSPWWVGLVLGICCALAGTLGDLVESLIKRDAGIKDMSNFLPGHGGVMDRLDSLLAAVPVGWLVLHLALGA</sequence>
<evidence type="ECO:0000256" key="18">
    <source>
        <dbReference type="RuleBase" id="RU003938"/>
    </source>
</evidence>
<evidence type="ECO:0000256" key="11">
    <source>
        <dbReference type="ARBA" id="ARBA00022692"/>
    </source>
</evidence>
<evidence type="ECO:0000256" key="4">
    <source>
        <dbReference type="ARBA" id="ARBA00005189"/>
    </source>
</evidence>
<evidence type="ECO:0000313" key="20">
    <source>
        <dbReference type="EMBL" id="TRY18968.1"/>
    </source>
</evidence>
<dbReference type="GO" id="GO:0004605">
    <property type="term" value="F:phosphatidate cytidylyltransferase activity"/>
    <property type="evidence" value="ECO:0007669"/>
    <property type="project" value="UniProtKB-EC"/>
</dbReference>
<evidence type="ECO:0000256" key="15">
    <source>
        <dbReference type="ARBA" id="ARBA00023136"/>
    </source>
</evidence>
<evidence type="ECO:0000256" key="5">
    <source>
        <dbReference type="ARBA" id="ARBA00010185"/>
    </source>
</evidence>